<evidence type="ECO:0000313" key="1">
    <source>
        <dbReference type="EMBL" id="SDF00614.1"/>
    </source>
</evidence>
<organism evidence="1 2">
    <name type="scientific">Cellulophaga baltica</name>
    <dbReference type="NCBI Taxonomy" id="76594"/>
    <lineage>
        <taxon>Bacteria</taxon>
        <taxon>Pseudomonadati</taxon>
        <taxon>Bacteroidota</taxon>
        <taxon>Flavobacteriia</taxon>
        <taxon>Flavobacteriales</taxon>
        <taxon>Flavobacteriaceae</taxon>
        <taxon>Cellulophaga</taxon>
    </lineage>
</organism>
<sequence length="42" mass="5142">MVVKIILIDIFLLDIALITNERYRGKFKVVYRYYIIHADIIW</sequence>
<dbReference type="AlphaFoldDB" id="A0A1G7HK11"/>
<accession>A0A1G7HK11</accession>
<reference evidence="2" key="1">
    <citation type="submission" date="2016-10" db="EMBL/GenBank/DDBJ databases">
        <authorList>
            <person name="Varghese N."/>
            <person name="Submissions S."/>
        </authorList>
    </citation>
    <scope>NUCLEOTIDE SEQUENCE [LARGE SCALE GENOMIC DNA]</scope>
    <source>
        <strain evidence="2">DSM 24729</strain>
    </source>
</reference>
<name>A0A1G7HK11_9FLAO</name>
<dbReference type="Proteomes" id="UP000182114">
    <property type="component" value="Unassembled WGS sequence"/>
</dbReference>
<keyword evidence="2" id="KW-1185">Reference proteome</keyword>
<proteinExistence type="predicted"/>
<evidence type="ECO:0000313" key="2">
    <source>
        <dbReference type="Proteomes" id="UP000182114"/>
    </source>
</evidence>
<protein>
    <submittedName>
        <fullName evidence="1">Uncharacterized protein</fullName>
    </submittedName>
</protein>
<gene>
    <name evidence="1" type="ORF">SAMN04487992_106118</name>
</gene>
<dbReference type="EMBL" id="FNBD01000006">
    <property type="protein sequence ID" value="SDF00614.1"/>
    <property type="molecule type" value="Genomic_DNA"/>
</dbReference>